<name>A0A540NQD4_MALBA</name>
<gene>
    <name evidence="1" type="ORF">C1H46_001049</name>
</gene>
<accession>A0A540NQD4</accession>
<proteinExistence type="predicted"/>
<evidence type="ECO:0000313" key="1">
    <source>
        <dbReference type="EMBL" id="TQE13242.1"/>
    </source>
</evidence>
<protein>
    <submittedName>
        <fullName evidence="1">Uncharacterized protein</fullName>
    </submittedName>
</protein>
<comment type="caution">
    <text evidence="1">The sequence shown here is derived from an EMBL/GenBank/DDBJ whole genome shotgun (WGS) entry which is preliminary data.</text>
</comment>
<reference evidence="1 2" key="1">
    <citation type="journal article" date="2019" name="G3 (Bethesda)">
        <title>Sequencing of a Wild Apple (Malus baccata) Genome Unravels the Differences Between Cultivated and Wild Apple Species Regarding Disease Resistance and Cold Tolerance.</title>
        <authorList>
            <person name="Chen X."/>
        </authorList>
    </citation>
    <scope>NUCLEOTIDE SEQUENCE [LARGE SCALE GENOMIC DNA]</scope>
    <source>
        <strain evidence="2">cv. Shandingzi</strain>
        <tissue evidence="1">Leaves</tissue>
    </source>
</reference>
<evidence type="ECO:0000313" key="2">
    <source>
        <dbReference type="Proteomes" id="UP000315295"/>
    </source>
</evidence>
<sequence length="94" mass="10104">MTSALSGFPNNLPMKTHRFICSTFAVKTTSMLTIVTTLLTLNTQLSLLTTTEPSPGLGSGNEFAQEGSWGMEIDRHGQEEVVAIAKFSAIVEAK</sequence>
<dbReference type="AlphaFoldDB" id="A0A540NQD4"/>
<keyword evidence="2" id="KW-1185">Reference proteome</keyword>
<organism evidence="1 2">
    <name type="scientific">Malus baccata</name>
    <name type="common">Siberian crab apple</name>
    <name type="synonym">Pyrus baccata</name>
    <dbReference type="NCBI Taxonomy" id="106549"/>
    <lineage>
        <taxon>Eukaryota</taxon>
        <taxon>Viridiplantae</taxon>
        <taxon>Streptophyta</taxon>
        <taxon>Embryophyta</taxon>
        <taxon>Tracheophyta</taxon>
        <taxon>Spermatophyta</taxon>
        <taxon>Magnoliopsida</taxon>
        <taxon>eudicotyledons</taxon>
        <taxon>Gunneridae</taxon>
        <taxon>Pentapetalae</taxon>
        <taxon>rosids</taxon>
        <taxon>fabids</taxon>
        <taxon>Rosales</taxon>
        <taxon>Rosaceae</taxon>
        <taxon>Amygdaloideae</taxon>
        <taxon>Maleae</taxon>
        <taxon>Malus</taxon>
    </lineage>
</organism>
<dbReference type="Proteomes" id="UP000315295">
    <property type="component" value="Unassembled WGS sequence"/>
</dbReference>
<dbReference type="EMBL" id="VIEB01000012">
    <property type="protein sequence ID" value="TQE13242.1"/>
    <property type="molecule type" value="Genomic_DNA"/>
</dbReference>